<dbReference type="AlphaFoldDB" id="A0A9N9D9I6"/>
<evidence type="ECO:0000313" key="1">
    <source>
        <dbReference type="EMBL" id="CAG8628175.1"/>
    </source>
</evidence>
<dbReference type="Pfam" id="PF09903">
    <property type="entry name" value="DUF2130"/>
    <property type="match status" value="1"/>
</dbReference>
<reference evidence="1" key="1">
    <citation type="submission" date="2021-06" db="EMBL/GenBank/DDBJ databases">
        <authorList>
            <person name="Kallberg Y."/>
            <person name="Tangrot J."/>
            <person name="Rosling A."/>
        </authorList>
    </citation>
    <scope>NUCLEOTIDE SEQUENCE</scope>
    <source>
        <strain evidence="1">AZ414A</strain>
    </source>
</reference>
<dbReference type="OrthoDB" id="2434851at2759"/>
<evidence type="ECO:0000313" key="2">
    <source>
        <dbReference type="Proteomes" id="UP000789706"/>
    </source>
</evidence>
<comment type="caution">
    <text evidence="1">The sequence shown here is derived from an EMBL/GenBank/DDBJ whole genome shotgun (WGS) entry which is preliminary data.</text>
</comment>
<keyword evidence="2" id="KW-1185">Reference proteome</keyword>
<name>A0A9N9D9I6_9GLOM</name>
<dbReference type="EMBL" id="CAJVPK010003523">
    <property type="protein sequence ID" value="CAG8628175.1"/>
    <property type="molecule type" value="Genomic_DNA"/>
</dbReference>
<gene>
    <name evidence="1" type="ORF">DEBURN_LOCUS10657</name>
</gene>
<proteinExistence type="predicted"/>
<dbReference type="InterPro" id="IPR019219">
    <property type="entry name" value="DUF2130"/>
</dbReference>
<dbReference type="Proteomes" id="UP000789706">
    <property type="component" value="Unassembled WGS sequence"/>
</dbReference>
<protein>
    <submittedName>
        <fullName evidence="1">11983_t:CDS:1</fullName>
    </submittedName>
</protein>
<organism evidence="1 2">
    <name type="scientific">Diversispora eburnea</name>
    <dbReference type="NCBI Taxonomy" id="1213867"/>
    <lineage>
        <taxon>Eukaryota</taxon>
        <taxon>Fungi</taxon>
        <taxon>Fungi incertae sedis</taxon>
        <taxon>Mucoromycota</taxon>
        <taxon>Glomeromycotina</taxon>
        <taxon>Glomeromycetes</taxon>
        <taxon>Diversisporales</taxon>
        <taxon>Diversisporaceae</taxon>
        <taxon>Diversispora</taxon>
    </lineage>
</organism>
<accession>A0A9N9D9I6</accession>
<sequence length="163" mass="18695">MSDLITNQVENKEIEKTITTFNFTLTCPHCQTTLTPNDFDSNHFTIAHLQSYFSQKESEYKTLLRQQLELEITSLPAYQTLQKENQELKLIVEGYKLGTTKSSKTKGEELEKYAVEKLQEVYNGTDTITKITHVGTKADISQIIQQNQQTIGTIIYEVKNDPK</sequence>